<evidence type="ECO:0000256" key="2">
    <source>
        <dbReference type="ARBA" id="ARBA00005811"/>
    </source>
</evidence>
<feature type="region of interest" description="Disordered" evidence="8">
    <location>
        <begin position="22"/>
        <end position="114"/>
    </location>
</feature>
<keyword evidence="7" id="KW-0653">Protein transport</keyword>
<evidence type="ECO:0000256" key="8">
    <source>
        <dbReference type="SAM" id="MobiDB-lite"/>
    </source>
</evidence>
<proteinExistence type="inferred from homology"/>
<keyword evidence="3" id="KW-1003">Cell membrane</keyword>
<protein>
    <submittedName>
        <fullName evidence="9">Biopolymer transporter ExbD</fullName>
    </submittedName>
</protein>
<keyword evidence="5" id="KW-1133">Transmembrane helix</keyword>
<evidence type="ECO:0000256" key="5">
    <source>
        <dbReference type="ARBA" id="ARBA00022989"/>
    </source>
</evidence>
<feature type="compositionally biased region" description="Basic and acidic residues" evidence="8">
    <location>
        <begin position="101"/>
        <end position="110"/>
    </location>
</feature>
<comment type="similarity">
    <text evidence="2 7">Belongs to the ExbD/TolR family.</text>
</comment>
<name>A0A7C2K2W8_9PLAN</name>
<dbReference type="Pfam" id="PF02472">
    <property type="entry name" value="ExbD"/>
    <property type="match status" value="1"/>
</dbReference>
<dbReference type="GO" id="GO:0005886">
    <property type="term" value="C:plasma membrane"/>
    <property type="evidence" value="ECO:0007669"/>
    <property type="project" value="UniProtKB-SubCell"/>
</dbReference>
<dbReference type="AlphaFoldDB" id="A0A7C2K2W8"/>
<evidence type="ECO:0000256" key="1">
    <source>
        <dbReference type="ARBA" id="ARBA00004162"/>
    </source>
</evidence>
<dbReference type="EMBL" id="DSOK01000418">
    <property type="protein sequence ID" value="HEN16803.1"/>
    <property type="molecule type" value="Genomic_DNA"/>
</dbReference>
<comment type="caution">
    <text evidence="9">The sequence shown here is derived from an EMBL/GenBank/DDBJ whole genome shotgun (WGS) entry which is preliminary data.</text>
</comment>
<keyword evidence="4 7" id="KW-0812">Transmembrane</keyword>
<comment type="subcellular location">
    <subcellularLocation>
        <location evidence="1">Cell membrane</location>
        <topology evidence="1">Single-pass membrane protein</topology>
    </subcellularLocation>
    <subcellularLocation>
        <location evidence="7">Cell membrane</location>
        <topology evidence="7">Single-pass type II membrane protein</topology>
    </subcellularLocation>
</comment>
<sequence length="248" mass="26875">MSIASRRAGSIVPCATCGEDVLVPDQDEWSPPAPAPAPAPAAAESEEFVGFTAADVEWPSDPVSTPSPTPAKPERPAAAAPRNPDEQRDHLADVELPAEEEGFRLPRQKPEDDEMDLTPMVDVVFQLLIFFMVTASFSLQKSIAMPTPDENKQGAAQALQPLEDLQDTSVIVEIDDNDKLLVDDEPLADLSGLADALRDRMRREQKSELVLTASTNATHRTVVAVIDAANEVGMQRIRMSAPGRSRNE</sequence>
<feature type="compositionally biased region" description="Basic and acidic residues" evidence="8">
    <location>
        <begin position="83"/>
        <end position="93"/>
    </location>
</feature>
<dbReference type="InterPro" id="IPR003400">
    <property type="entry name" value="ExbD"/>
</dbReference>
<evidence type="ECO:0000256" key="7">
    <source>
        <dbReference type="RuleBase" id="RU003879"/>
    </source>
</evidence>
<evidence type="ECO:0000256" key="6">
    <source>
        <dbReference type="ARBA" id="ARBA00023136"/>
    </source>
</evidence>
<dbReference type="GO" id="GO:0015031">
    <property type="term" value="P:protein transport"/>
    <property type="evidence" value="ECO:0007669"/>
    <property type="project" value="UniProtKB-KW"/>
</dbReference>
<reference evidence="9" key="1">
    <citation type="journal article" date="2020" name="mSystems">
        <title>Genome- and Community-Level Interaction Insights into Carbon Utilization and Element Cycling Functions of Hydrothermarchaeota in Hydrothermal Sediment.</title>
        <authorList>
            <person name="Zhou Z."/>
            <person name="Liu Y."/>
            <person name="Xu W."/>
            <person name="Pan J."/>
            <person name="Luo Z.H."/>
            <person name="Li M."/>
        </authorList>
    </citation>
    <scope>NUCLEOTIDE SEQUENCE [LARGE SCALE GENOMIC DNA]</scope>
    <source>
        <strain evidence="9">SpSt-339</strain>
    </source>
</reference>
<evidence type="ECO:0000313" key="9">
    <source>
        <dbReference type="EMBL" id="HEN16803.1"/>
    </source>
</evidence>
<dbReference type="GO" id="GO:0022857">
    <property type="term" value="F:transmembrane transporter activity"/>
    <property type="evidence" value="ECO:0007669"/>
    <property type="project" value="InterPro"/>
</dbReference>
<dbReference type="Gene3D" id="3.30.420.270">
    <property type="match status" value="1"/>
</dbReference>
<organism evidence="9">
    <name type="scientific">Schlesneria paludicola</name>
    <dbReference type="NCBI Taxonomy" id="360056"/>
    <lineage>
        <taxon>Bacteria</taxon>
        <taxon>Pseudomonadati</taxon>
        <taxon>Planctomycetota</taxon>
        <taxon>Planctomycetia</taxon>
        <taxon>Planctomycetales</taxon>
        <taxon>Planctomycetaceae</taxon>
        <taxon>Schlesneria</taxon>
    </lineage>
</organism>
<dbReference type="PANTHER" id="PTHR30558">
    <property type="entry name" value="EXBD MEMBRANE COMPONENT OF PMF-DRIVEN MACROMOLECULE IMPORT SYSTEM"/>
    <property type="match status" value="1"/>
</dbReference>
<evidence type="ECO:0000256" key="4">
    <source>
        <dbReference type="ARBA" id="ARBA00022692"/>
    </source>
</evidence>
<evidence type="ECO:0000256" key="3">
    <source>
        <dbReference type="ARBA" id="ARBA00022475"/>
    </source>
</evidence>
<gene>
    <name evidence="9" type="ORF">ENQ76_15180</name>
</gene>
<accession>A0A7C2K2W8</accession>
<keyword evidence="7" id="KW-0813">Transport</keyword>
<keyword evidence="6" id="KW-0472">Membrane</keyword>
<dbReference type="PANTHER" id="PTHR30558:SF3">
    <property type="entry name" value="BIOPOLYMER TRANSPORT PROTEIN EXBD-RELATED"/>
    <property type="match status" value="1"/>
</dbReference>